<dbReference type="InterPro" id="IPR041679">
    <property type="entry name" value="DNA2/NAM7-like_C"/>
</dbReference>
<feature type="domain" description="DNA2/NAM7 helicase helicase" evidence="2">
    <location>
        <begin position="219"/>
        <end position="309"/>
    </location>
</feature>
<dbReference type="PANTHER" id="PTHR10887">
    <property type="entry name" value="DNA2/NAM7 HELICASE FAMILY"/>
    <property type="match status" value="1"/>
</dbReference>
<feature type="region of interest" description="Disordered" evidence="1">
    <location>
        <begin position="1031"/>
        <end position="1051"/>
    </location>
</feature>
<dbReference type="PANTHER" id="PTHR10887:SF365">
    <property type="entry name" value="HELICASE WITH ZINC FINGER DOMAIN-RELATED"/>
    <property type="match status" value="1"/>
</dbReference>
<proteinExistence type="predicted"/>
<feature type="compositionally biased region" description="Low complexity" evidence="1">
    <location>
        <begin position="1173"/>
        <end position="1185"/>
    </location>
</feature>
<dbReference type="Proteomes" id="UP001217089">
    <property type="component" value="Unassembled WGS sequence"/>
</dbReference>
<evidence type="ECO:0000256" key="1">
    <source>
        <dbReference type="SAM" id="MobiDB-lite"/>
    </source>
</evidence>
<evidence type="ECO:0000259" key="2">
    <source>
        <dbReference type="Pfam" id="PF13086"/>
    </source>
</evidence>
<dbReference type="EMBL" id="JARBDR010000214">
    <property type="protein sequence ID" value="KAJ8318091.1"/>
    <property type="molecule type" value="Genomic_DNA"/>
</dbReference>
<reference evidence="4 5" key="1">
    <citation type="submission" date="2022-12" db="EMBL/GenBank/DDBJ databases">
        <title>Chromosome-level genome of Tegillarca granosa.</title>
        <authorList>
            <person name="Kim J."/>
        </authorList>
    </citation>
    <scope>NUCLEOTIDE SEQUENCE [LARGE SCALE GENOMIC DNA]</scope>
    <source>
        <strain evidence="4">Teg-2019</strain>
        <tissue evidence="4">Adductor muscle</tissue>
    </source>
</reference>
<protein>
    <recommendedName>
        <fullName evidence="6">Helicase with zinc finger domain</fullName>
    </recommendedName>
</protein>
<evidence type="ECO:0000259" key="3">
    <source>
        <dbReference type="Pfam" id="PF13087"/>
    </source>
</evidence>
<dbReference type="Pfam" id="PF13087">
    <property type="entry name" value="AAA_12"/>
    <property type="match status" value="1"/>
</dbReference>
<dbReference type="InterPro" id="IPR047187">
    <property type="entry name" value="SF1_C_Upf1"/>
</dbReference>
<feature type="compositionally biased region" description="Low complexity" evidence="1">
    <location>
        <begin position="1140"/>
        <end position="1151"/>
    </location>
</feature>
<dbReference type="InterPro" id="IPR041677">
    <property type="entry name" value="DNA2/NAM7_AAA_11"/>
</dbReference>
<evidence type="ECO:0000313" key="5">
    <source>
        <dbReference type="Proteomes" id="UP001217089"/>
    </source>
</evidence>
<feature type="region of interest" description="Disordered" evidence="1">
    <location>
        <begin position="1129"/>
        <end position="1152"/>
    </location>
</feature>
<dbReference type="Pfam" id="PF13086">
    <property type="entry name" value="AAA_11"/>
    <property type="match status" value="2"/>
</dbReference>
<feature type="region of interest" description="Disordered" evidence="1">
    <location>
        <begin position="869"/>
        <end position="945"/>
    </location>
</feature>
<name>A0ABQ9FN08_TEGGR</name>
<organism evidence="4 5">
    <name type="scientific">Tegillarca granosa</name>
    <name type="common">Malaysian cockle</name>
    <name type="synonym">Anadara granosa</name>
    <dbReference type="NCBI Taxonomy" id="220873"/>
    <lineage>
        <taxon>Eukaryota</taxon>
        <taxon>Metazoa</taxon>
        <taxon>Spiralia</taxon>
        <taxon>Lophotrochozoa</taxon>
        <taxon>Mollusca</taxon>
        <taxon>Bivalvia</taxon>
        <taxon>Autobranchia</taxon>
        <taxon>Pteriomorphia</taxon>
        <taxon>Arcoida</taxon>
        <taxon>Arcoidea</taxon>
        <taxon>Arcidae</taxon>
        <taxon>Tegillarca</taxon>
    </lineage>
</organism>
<feature type="compositionally biased region" description="Polar residues" evidence="1">
    <location>
        <begin position="963"/>
        <end position="976"/>
    </location>
</feature>
<feature type="compositionally biased region" description="Basic and acidic residues" evidence="1">
    <location>
        <begin position="905"/>
        <end position="914"/>
    </location>
</feature>
<dbReference type="SUPFAM" id="SSF52540">
    <property type="entry name" value="P-loop containing nucleoside triphosphate hydrolases"/>
    <property type="match status" value="1"/>
</dbReference>
<feature type="compositionally biased region" description="Polar residues" evidence="1">
    <location>
        <begin position="1034"/>
        <end position="1051"/>
    </location>
</feature>
<dbReference type="InterPro" id="IPR045055">
    <property type="entry name" value="DNA2/NAM7-like"/>
</dbReference>
<dbReference type="InterPro" id="IPR027417">
    <property type="entry name" value="P-loop_NTPase"/>
</dbReference>
<comment type="caution">
    <text evidence="4">The sequence shown here is derived from an EMBL/GenBank/DDBJ whole genome shotgun (WGS) entry which is preliminary data.</text>
</comment>
<feature type="region of interest" description="Disordered" evidence="1">
    <location>
        <begin position="1167"/>
        <end position="1194"/>
    </location>
</feature>
<feature type="domain" description="DNA2/NAM7 helicase-like C-terminal" evidence="3">
    <location>
        <begin position="421"/>
        <end position="619"/>
    </location>
</feature>
<dbReference type="Gene3D" id="3.40.50.300">
    <property type="entry name" value="P-loop containing nucleotide triphosphate hydrolases"/>
    <property type="match status" value="2"/>
</dbReference>
<feature type="domain" description="DNA2/NAM7 helicase helicase" evidence="2">
    <location>
        <begin position="340"/>
        <end position="410"/>
    </location>
</feature>
<sequence>MEKHLLAKYCLPEIEEFRLSEHLMHLPVKESYRIWMHEMLYIEEWAKIDQIGRFNVKTSLQLVNRFLLVPGALSGAKYAQGGELFARLELEDILSEDSAGGRLILMSSHIAWIAPYNPNKNNDKNSVQPKVYECIIEDKGKSFIFLRLSSRCVSELNLSCDQDFHAQVQFQLNRLPMCEMHAAIDRLPTLDLVFPPSDMMPSSNWAPERVVLSETVSKKLNDKQREAVWNITSDSKQWLPPLLLVGPYGTGKTYTLAQAAKQALEDPDARILICTHSNSAADLYIKEFIHPLVKEGNLDARPLRIYYRHRWVQTVPDVVLQYCLLEMSASQGNFRMPTQEDVDKHKIIITTLSTARYLCDLELPTGFFTHIFLDEAAQAMEGEMIIPISLANKDTRIVLAGDHMQLNPEVYADFARQQGFQRSLLERLYELYPEDSPCKIMLVENYRSHADIIDFTSDLFYDGKLTASGNQPKHDKYHPLTFFATRGEEIQHENATGFYNISEIHEIIDRVDDLHKNWPKEWGELGEGSIGVVAPYSDQVWRIRSELRKKKFYNISVEKVMNVQGKQFRVLILSTVRTRSTCSSDSSQEDYLDYGFLSNEKLLNTAITRAQSLVITVGDPLSLCLVGKCRKVWEHYLEICNEHGSFLGMTWNQLKAQLNSAEMRKTFVLNPLAPEFVPNRLFHVNRLENINAAVPGFHGQPHHPASASHYMGQRMMYPGAVFPHHMYPPYLQMPYQHLYNPFMYHRPYLPYHQLMGGGLPATRRSPNKVAYPRTASPVGFHGNPKRSGERDKVSPEAMRGVDSPPLVSKKVANNASNPRTMVYMPRMPPTAYPPMYYYPPQAYGGYYYMPDDPRLAAMQHPQLPYLQHHPFTSISPHPGGLYHASPLRPHLAQQHSPESASFLGEGDHSPEKGSPHRGSPLSQGKDLRPYSPSVSPGSTVAGQSIRLLPNVKHVPEHLISGARTHTPTNNSRSSTPHRTDSPDVYQQDSNNRKEVVGSPEEPNYFKTVSPVLDNQERRASAQSPLARVIASAKRQGSPNMETELGTSPQSRSFSTYYKASVTVSREATSPVHNGERHDGNIMTSSKLERNHHPGSLQLQTGFSRQFSEDLATPTEITNIVKMIDESIDEQVEEEEENNLSKKTSSSSSYTQRITERTHTEKLFLNIPHQAPLNTSNRSPSSSPPNGDDHRPTYAGVLRRSLPPAQPEMDLVGIEPQTPHTPAGFTTPNAEIDTDPLGILRNLNINSSAENHRTYKYFS</sequence>
<evidence type="ECO:0008006" key="6">
    <source>
        <dbReference type="Google" id="ProtNLM"/>
    </source>
</evidence>
<accession>A0ABQ9FN08</accession>
<gene>
    <name evidence="4" type="ORF">KUTeg_003182</name>
</gene>
<feature type="compositionally biased region" description="Polar residues" evidence="1">
    <location>
        <begin position="932"/>
        <end position="942"/>
    </location>
</feature>
<feature type="region of interest" description="Disordered" evidence="1">
    <location>
        <begin position="773"/>
        <end position="811"/>
    </location>
</feature>
<evidence type="ECO:0000313" key="4">
    <source>
        <dbReference type="EMBL" id="KAJ8318091.1"/>
    </source>
</evidence>
<keyword evidence="5" id="KW-1185">Reference proteome</keyword>
<feature type="region of interest" description="Disordered" evidence="1">
    <location>
        <begin position="959"/>
        <end position="1005"/>
    </location>
</feature>
<dbReference type="CDD" id="cd18808">
    <property type="entry name" value="SF1_C_Upf1"/>
    <property type="match status" value="1"/>
</dbReference>